<organism evidence="2 3">
    <name type="scientific">Eumeta variegata</name>
    <name type="common">Bagworm moth</name>
    <name type="synonym">Eumeta japonica</name>
    <dbReference type="NCBI Taxonomy" id="151549"/>
    <lineage>
        <taxon>Eukaryota</taxon>
        <taxon>Metazoa</taxon>
        <taxon>Ecdysozoa</taxon>
        <taxon>Arthropoda</taxon>
        <taxon>Hexapoda</taxon>
        <taxon>Insecta</taxon>
        <taxon>Pterygota</taxon>
        <taxon>Neoptera</taxon>
        <taxon>Endopterygota</taxon>
        <taxon>Lepidoptera</taxon>
        <taxon>Glossata</taxon>
        <taxon>Ditrysia</taxon>
        <taxon>Tineoidea</taxon>
        <taxon>Psychidae</taxon>
        <taxon>Oiketicinae</taxon>
        <taxon>Eumeta</taxon>
    </lineage>
</organism>
<accession>A0A4C1XNZ9</accession>
<proteinExistence type="predicted"/>
<reference evidence="2 3" key="1">
    <citation type="journal article" date="2019" name="Commun. Biol.">
        <title>The bagworm genome reveals a unique fibroin gene that provides high tensile strength.</title>
        <authorList>
            <person name="Kono N."/>
            <person name="Nakamura H."/>
            <person name="Ohtoshi R."/>
            <person name="Tomita M."/>
            <person name="Numata K."/>
            <person name="Arakawa K."/>
        </authorList>
    </citation>
    <scope>NUCLEOTIDE SEQUENCE [LARGE SCALE GENOMIC DNA]</scope>
</reference>
<keyword evidence="3" id="KW-1185">Reference proteome</keyword>
<evidence type="ECO:0000256" key="1">
    <source>
        <dbReference type="SAM" id="MobiDB-lite"/>
    </source>
</evidence>
<feature type="region of interest" description="Disordered" evidence="1">
    <location>
        <begin position="13"/>
        <end position="45"/>
    </location>
</feature>
<gene>
    <name evidence="2" type="ORF">EVAR_53466_1</name>
</gene>
<sequence>MYNVVMVHWSTALPRNQKRDIGGDAGADQRPLHSHAPEGLQEGIHQRGELRQAHAAPALLFPNLEHELANDH</sequence>
<comment type="caution">
    <text evidence="2">The sequence shown here is derived from an EMBL/GenBank/DDBJ whole genome shotgun (WGS) entry which is preliminary data.</text>
</comment>
<evidence type="ECO:0000313" key="2">
    <source>
        <dbReference type="EMBL" id="GBP65656.1"/>
    </source>
</evidence>
<evidence type="ECO:0000313" key="3">
    <source>
        <dbReference type="Proteomes" id="UP000299102"/>
    </source>
</evidence>
<dbReference type="Proteomes" id="UP000299102">
    <property type="component" value="Unassembled WGS sequence"/>
</dbReference>
<protein>
    <submittedName>
        <fullName evidence="2">Uncharacterized protein</fullName>
    </submittedName>
</protein>
<name>A0A4C1XNZ9_EUMVA</name>
<dbReference type="AlphaFoldDB" id="A0A4C1XNZ9"/>
<dbReference type="EMBL" id="BGZK01000935">
    <property type="protein sequence ID" value="GBP65656.1"/>
    <property type="molecule type" value="Genomic_DNA"/>
</dbReference>